<comment type="caution">
    <text evidence="12">The sequence shown here is derived from an EMBL/GenBank/DDBJ whole genome shotgun (WGS) entry which is preliminary data.</text>
</comment>
<accession>A0ABX1N3K9</accession>
<feature type="compositionally biased region" description="Pro residues" evidence="10">
    <location>
        <begin position="147"/>
        <end position="160"/>
    </location>
</feature>
<keyword evidence="7" id="KW-0653">Protein transport</keyword>
<keyword evidence="13" id="KW-1185">Reference proteome</keyword>
<sequence>MSSRPTLRRPKPAASALRALAKLSGGAGRDARRLQLALAVSVLLHALVLSISFTLPVRPPNRDPGLEVVLVNARHARAPDKADALAQANVDGGGNSDRQVRPKTPLPPQEVRRDGDTPVEARKRVAPRAPVERRVLTQPKAATAVSRPPPRTSEAPPAPAATPSGLDLLNSAATVARLEAEIGRQLDDYAKRPRKKFIGARTKEYRFAQYVEDWRHKIERVGTLNYPEAARGRLYGSLLLVVAIRADGSIERVEIQRSSGEPVLDEAAKRIVRLAAPFAPFPGDIRSDTDILEIARTWTFTNADKVIAQ</sequence>
<comment type="similarity">
    <text evidence="2">Belongs to the TonB family.</text>
</comment>
<evidence type="ECO:0000256" key="5">
    <source>
        <dbReference type="ARBA" id="ARBA00022519"/>
    </source>
</evidence>
<evidence type="ECO:0000256" key="4">
    <source>
        <dbReference type="ARBA" id="ARBA00022475"/>
    </source>
</evidence>
<evidence type="ECO:0000256" key="3">
    <source>
        <dbReference type="ARBA" id="ARBA00022448"/>
    </source>
</evidence>
<dbReference type="InterPro" id="IPR037682">
    <property type="entry name" value="TonB_C"/>
</dbReference>
<dbReference type="PANTHER" id="PTHR33446:SF11">
    <property type="entry name" value="TONB3"/>
    <property type="match status" value="1"/>
</dbReference>
<comment type="subcellular location">
    <subcellularLocation>
        <location evidence="1">Cell inner membrane</location>
        <topology evidence="1">Single-pass membrane protein</topology>
        <orientation evidence="1">Periplasmic side</orientation>
    </subcellularLocation>
</comment>
<keyword evidence="5" id="KW-0997">Cell inner membrane</keyword>
<dbReference type="Proteomes" id="UP000601990">
    <property type="component" value="Unassembled WGS sequence"/>
</dbReference>
<feature type="compositionally biased region" description="Basic and acidic residues" evidence="10">
    <location>
        <begin position="110"/>
        <end position="123"/>
    </location>
</feature>
<feature type="domain" description="TonB C-terminal" evidence="11">
    <location>
        <begin position="225"/>
        <end position="286"/>
    </location>
</feature>
<keyword evidence="4" id="KW-1003">Cell membrane</keyword>
<dbReference type="EMBL" id="WTVH01000019">
    <property type="protein sequence ID" value="NMF93871.1"/>
    <property type="molecule type" value="Genomic_DNA"/>
</dbReference>
<dbReference type="Pfam" id="PF03544">
    <property type="entry name" value="TonB_C"/>
    <property type="match status" value="1"/>
</dbReference>
<keyword evidence="8" id="KW-1133">Transmembrane helix</keyword>
<evidence type="ECO:0000259" key="11">
    <source>
        <dbReference type="Pfam" id="PF03544"/>
    </source>
</evidence>
<evidence type="ECO:0000256" key="8">
    <source>
        <dbReference type="ARBA" id="ARBA00022989"/>
    </source>
</evidence>
<evidence type="ECO:0000256" key="6">
    <source>
        <dbReference type="ARBA" id="ARBA00022692"/>
    </source>
</evidence>
<evidence type="ECO:0000256" key="7">
    <source>
        <dbReference type="ARBA" id="ARBA00022927"/>
    </source>
</evidence>
<dbReference type="InterPro" id="IPR006260">
    <property type="entry name" value="TonB/TolA_C"/>
</dbReference>
<gene>
    <name evidence="12" type="ORF">GO608_11085</name>
</gene>
<keyword evidence="6" id="KW-0812">Transmembrane</keyword>
<evidence type="ECO:0000256" key="2">
    <source>
        <dbReference type="ARBA" id="ARBA00006555"/>
    </source>
</evidence>
<dbReference type="InterPro" id="IPR051045">
    <property type="entry name" value="TonB-dependent_transducer"/>
</dbReference>
<evidence type="ECO:0000313" key="12">
    <source>
        <dbReference type="EMBL" id="NMF93871.1"/>
    </source>
</evidence>
<protein>
    <submittedName>
        <fullName evidence="12">TonB family protein</fullName>
    </submittedName>
</protein>
<reference evidence="12" key="1">
    <citation type="submission" date="2019-12" db="EMBL/GenBank/DDBJ databases">
        <title>Comparative genomics gives insights into the taxonomy of the Azoarcus-Aromatoleum group and reveals separate origins of nif in the plant-associated Azoarcus and non-plant-associated Aromatoleum sub-groups.</title>
        <authorList>
            <person name="Lafos M."/>
            <person name="Maluk M."/>
            <person name="Batista M."/>
            <person name="Junghare M."/>
            <person name="Carmona M."/>
            <person name="Faoro H."/>
            <person name="Cruz L.M."/>
            <person name="Battistoni F."/>
            <person name="De Souza E."/>
            <person name="Pedrosa F."/>
            <person name="Chen W.-M."/>
            <person name="Poole P.S."/>
            <person name="Dixon R.A."/>
            <person name="James E.K."/>
        </authorList>
    </citation>
    <scope>NUCLEOTIDE SEQUENCE</scope>
    <source>
        <strain evidence="12">U120</strain>
    </source>
</reference>
<dbReference type="PANTHER" id="PTHR33446">
    <property type="entry name" value="PROTEIN TONB-RELATED"/>
    <property type="match status" value="1"/>
</dbReference>
<dbReference type="RefSeq" id="WP_169199122.1">
    <property type="nucleotide sequence ID" value="NZ_WTVH02000010.1"/>
</dbReference>
<dbReference type="SUPFAM" id="SSF74653">
    <property type="entry name" value="TolA/TonB C-terminal domain"/>
    <property type="match status" value="1"/>
</dbReference>
<evidence type="ECO:0000256" key="1">
    <source>
        <dbReference type="ARBA" id="ARBA00004383"/>
    </source>
</evidence>
<evidence type="ECO:0000256" key="10">
    <source>
        <dbReference type="SAM" id="MobiDB-lite"/>
    </source>
</evidence>
<feature type="region of interest" description="Disordered" evidence="10">
    <location>
        <begin position="87"/>
        <end position="166"/>
    </location>
</feature>
<keyword evidence="9" id="KW-0472">Membrane</keyword>
<name>A0ABX1N3K9_9RHOO</name>
<dbReference type="Gene3D" id="3.30.1150.10">
    <property type="match status" value="1"/>
</dbReference>
<keyword evidence="3" id="KW-0813">Transport</keyword>
<evidence type="ECO:0000256" key="9">
    <source>
        <dbReference type="ARBA" id="ARBA00023136"/>
    </source>
</evidence>
<organism evidence="12 13">
    <name type="scientific">Aromatoleum buckelii</name>
    <dbReference type="NCBI Taxonomy" id="200254"/>
    <lineage>
        <taxon>Bacteria</taxon>
        <taxon>Pseudomonadati</taxon>
        <taxon>Pseudomonadota</taxon>
        <taxon>Betaproteobacteria</taxon>
        <taxon>Rhodocyclales</taxon>
        <taxon>Rhodocyclaceae</taxon>
        <taxon>Aromatoleum</taxon>
    </lineage>
</organism>
<proteinExistence type="inferred from homology"/>
<dbReference type="NCBIfam" id="TIGR01352">
    <property type="entry name" value="tonB_Cterm"/>
    <property type="match status" value="1"/>
</dbReference>
<evidence type="ECO:0000313" key="13">
    <source>
        <dbReference type="Proteomes" id="UP000601990"/>
    </source>
</evidence>